<dbReference type="RefSeq" id="WP_211912762.1">
    <property type="nucleotide sequence ID" value="NZ_CP036498.1"/>
</dbReference>
<dbReference type="EMBL" id="CP036498">
    <property type="protein sequence ID" value="QUS39219.1"/>
    <property type="molecule type" value="Genomic_DNA"/>
</dbReference>
<evidence type="ECO:0000313" key="3">
    <source>
        <dbReference type="Proteomes" id="UP000682843"/>
    </source>
</evidence>
<organism evidence="2 3">
    <name type="scientific">Tardiphaga alba</name>
    <dbReference type="NCBI Taxonomy" id="340268"/>
    <lineage>
        <taxon>Bacteria</taxon>
        <taxon>Pseudomonadati</taxon>
        <taxon>Pseudomonadota</taxon>
        <taxon>Alphaproteobacteria</taxon>
        <taxon>Hyphomicrobiales</taxon>
        <taxon>Nitrobacteraceae</taxon>
        <taxon>Tardiphaga</taxon>
    </lineage>
</organism>
<gene>
    <name evidence="2" type="ORF">RPMA_10500</name>
</gene>
<keyword evidence="3" id="KW-1185">Reference proteome</keyword>
<dbReference type="Proteomes" id="UP000682843">
    <property type="component" value="Chromosome"/>
</dbReference>
<proteinExistence type="predicted"/>
<keyword evidence="1" id="KW-1133">Transmembrane helix</keyword>
<keyword evidence="1" id="KW-0812">Transmembrane</keyword>
<sequence length="73" mass="7620">MASDQLNELDRAAEDKPPLTLAKATIDAPASPAPAATTVENNRPWEQTSLIGKVFIALGGLLTVASAARMFIA</sequence>
<keyword evidence="1" id="KW-0472">Membrane</keyword>
<evidence type="ECO:0000313" key="2">
    <source>
        <dbReference type="EMBL" id="QUS39219.1"/>
    </source>
</evidence>
<accession>A0ABX8A6C1</accession>
<name>A0ABX8A6C1_9BRAD</name>
<feature type="transmembrane region" description="Helical" evidence="1">
    <location>
        <begin position="50"/>
        <end position="72"/>
    </location>
</feature>
<evidence type="ECO:0000256" key="1">
    <source>
        <dbReference type="SAM" id="Phobius"/>
    </source>
</evidence>
<reference evidence="2 3" key="1">
    <citation type="submission" date="2019-02" db="EMBL/GenBank/DDBJ databases">
        <title>Emended description of the genus Rhodopseudomonas and description of Rhodopseudomonas albus sp. nov., a non-phototrophic, heavy-metal-tolerant bacterium isolated from garden soil.</title>
        <authorList>
            <person name="Bao Z."/>
            <person name="Cao W.W."/>
            <person name="Sato Y."/>
            <person name="Nishizawa T."/>
            <person name="Zhao J."/>
            <person name="Guo Y."/>
            <person name="Ohta H."/>
        </authorList>
    </citation>
    <scope>NUCLEOTIDE SEQUENCE [LARGE SCALE GENOMIC DNA]</scope>
    <source>
        <strain evidence="2 3">SK50-23</strain>
    </source>
</reference>
<protein>
    <submittedName>
        <fullName evidence="2">Uncharacterized protein</fullName>
    </submittedName>
</protein>